<sequence length="86" mass="10353">MLNIWLNLRMVCYVFTVHSFLLLQFCSLNLNCWLKFNSLLHELSLYPKLQFNFLPSLDNHSYSQGTQVYHCTETQYCYEPYPSIYL</sequence>
<dbReference type="EMBL" id="RRYP01001260">
    <property type="protein sequence ID" value="TNV86167.1"/>
    <property type="molecule type" value="Genomic_DNA"/>
</dbReference>
<gene>
    <name evidence="1" type="ORF">FGO68_gene3551</name>
</gene>
<keyword evidence="2" id="KW-1185">Reference proteome</keyword>
<protein>
    <submittedName>
        <fullName evidence="1">Uncharacterized protein</fullName>
    </submittedName>
</protein>
<reference evidence="1" key="1">
    <citation type="submission" date="2019-06" db="EMBL/GenBank/DDBJ databases">
        <authorList>
            <person name="Zheng W."/>
        </authorList>
    </citation>
    <scope>NUCLEOTIDE SEQUENCE</scope>
    <source>
        <strain evidence="1">QDHG01</strain>
    </source>
</reference>
<proteinExistence type="predicted"/>
<dbReference type="Proteomes" id="UP000785679">
    <property type="component" value="Unassembled WGS sequence"/>
</dbReference>
<comment type="caution">
    <text evidence="1">The sequence shown here is derived from an EMBL/GenBank/DDBJ whole genome shotgun (WGS) entry which is preliminary data.</text>
</comment>
<accession>A0A8J8P1E9</accession>
<evidence type="ECO:0000313" key="2">
    <source>
        <dbReference type="Proteomes" id="UP000785679"/>
    </source>
</evidence>
<evidence type="ECO:0000313" key="1">
    <source>
        <dbReference type="EMBL" id="TNV86167.1"/>
    </source>
</evidence>
<dbReference type="AlphaFoldDB" id="A0A8J8P1E9"/>
<organism evidence="1 2">
    <name type="scientific">Halteria grandinella</name>
    <dbReference type="NCBI Taxonomy" id="5974"/>
    <lineage>
        <taxon>Eukaryota</taxon>
        <taxon>Sar</taxon>
        <taxon>Alveolata</taxon>
        <taxon>Ciliophora</taxon>
        <taxon>Intramacronucleata</taxon>
        <taxon>Spirotrichea</taxon>
        <taxon>Stichotrichia</taxon>
        <taxon>Sporadotrichida</taxon>
        <taxon>Halteriidae</taxon>
        <taxon>Halteria</taxon>
    </lineage>
</organism>
<name>A0A8J8P1E9_HALGN</name>